<dbReference type="OrthoDB" id="1255359at2"/>
<name>A0A1B8ZB23_9FLAO</name>
<sequence>MRIYLTYLFLLGFLSLSSAQIRLDEEFPVNIFKYETTISVKHLSEETSISRLHELPQSKLLMHNGWNSVGSSYNSLPGIVASASFEKINTKDKYCSFFGSVLVNYSKGIFEVEIEAHSFDKFLSGGKPGSQRDADCLKYYQETMREFIPLITEYLSGKPAIQENHNEMLDKAANLTAEGKSLEALKIYNKVLATDPDNPLALFNKAQILFSLKKYTETLNVILRAEKGKGISDFDISTYKSMKIQVLLLTKQNDRAIAEINKALQYAESITPEKAFEADEDENGELLLKPSEKTGLLLKCVGYLQMLNRNREALIALKKYEALIPEQNRKLFNLLFNYYCQLKSPENAERVRLLISRDDPGADLKCKN</sequence>
<comment type="caution">
    <text evidence="1">The sequence shown here is derived from an EMBL/GenBank/DDBJ whole genome shotgun (WGS) entry which is preliminary data.</text>
</comment>
<dbReference type="STRING" id="651561.BBI00_21115"/>
<dbReference type="Proteomes" id="UP000093432">
    <property type="component" value="Unassembled WGS sequence"/>
</dbReference>
<dbReference type="EMBL" id="MAYG01000031">
    <property type="protein sequence ID" value="OCA68707.1"/>
    <property type="molecule type" value="Genomic_DNA"/>
</dbReference>
<evidence type="ECO:0000313" key="2">
    <source>
        <dbReference type="Proteomes" id="UP000093432"/>
    </source>
</evidence>
<evidence type="ECO:0000313" key="1">
    <source>
        <dbReference type="EMBL" id="OCA68707.1"/>
    </source>
</evidence>
<reference evidence="2" key="1">
    <citation type="submission" date="2016-07" db="EMBL/GenBank/DDBJ databases">
        <authorList>
            <person name="Florea S."/>
            <person name="Webb J.S."/>
            <person name="Jaromczyk J."/>
            <person name="Schardl C.L."/>
        </authorList>
    </citation>
    <scope>NUCLEOTIDE SEQUENCE [LARGE SCALE GENOMIC DNA]</scope>
    <source>
        <strain evidence="2">CC-VM-7</strain>
    </source>
</reference>
<gene>
    <name evidence="1" type="ORF">BBI00_21115</name>
</gene>
<accession>A0A1B8ZB23</accession>
<dbReference type="SUPFAM" id="SSF48452">
    <property type="entry name" value="TPR-like"/>
    <property type="match status" value="1"/>
</dbReference>
<dbReference type="RefSeq" id="WP_065400839.1">
    <property type="nucleotide sequence ID" value="NZ_MAYG01000031.1"/>
</dbReference>
<organism evidence="1 2">
    <name type="scientific">Chryseobacterium arthrosphaerae</name>
    <dbReference type="NCBI Taxonomy" id="651561"/>
    <lineage>
        <taxon>Bacteria</taxon>
        <taxon>Pseudomonadati</taxon>
        <taxon>Bacteroidota</taxon>
        <taxon>Flavobacteriia</taxon>
        <taxon>Flavobacteriales</taxon>
        <taxon>Weeksellaceae</taxon>
        <taxon>Chryseobacterium group</taxon>
        <taxon>Chryseobacterium</taxon>
    </lineage>
</organism>
<dbReference type="InterPro" id="IPR011990">
    <property type="entry name" value="TPR-like_helical_dom_sf"/>
</dbReference>
<dbReference type="Gene3D" id="1.25.40.10">
    <property type="entry name" value="Tetratricopeptide repeat domain"/>
    <property type="match status" value="1"/>
</dbReference>
<protein>
    <submittedName>
        <fullName evidence="1">Uncharacterized protein</fullName>
    </submittedName>
</protein>
<proteinExistence type="predicted"/>
<dbReference type="AlphaFoldDB" id="A0A1B8ZB23"/>